<dbReference type="InterPro" id="IPR047057">
    <property type="entry name" value="MerR_fam"/>
</dbReference>
<dbReference type="PANTHER" id="PTHR30204">
    <property type="entry name" value="REDOX-CYCLING DRUG-SENSING TRANSCRIPTIONAL ACTIVATOR SOXR"/>
    <property type="match status" value="1"/>
</dbReference>
<evidence type="ECO:0000313" key="5">
    <source>
        <dbReference type="Proteomes" id="UP001255416"/>
    </source>
</evidence>
<keyword evidence="5" id="KW-1185">Reference proteome</keyword>
<feature type="domain" description="HTH merR-type" evidence="3">
    <location>
        <begin position="10"/>
        <end position="78"/>
    </location>
</feature>
<accession>A0ABU3VCB5</accession>
<dbReference type="Gene3D" id="1.10.1660.10">
    <property type="match status" value="1"/>
</dbReference>
<organism evidence="4 5">
    <name type="scientific">Sedimentitalea todarodis</name>
    <dbReference type="NCBI Taxonomy" id="1631240"/>
    <lineage>
        <taxon>Bacteria</taxon>
        <taxon>Pseudomonadati</taxon>
        <taxon>Pseudomonadota</taxon>
        <taxon>Alphaproteobacteria</taxon>
        <taxon>Rhodobacterales</taxon>
        <taxon>Paracoccaceae</taxon>
        <taxon>Sedimentitalea</taxon>
    </lineage>
</organism>
<dbReference type="RefSeq" id="WP_316774975.1">
    <property type="nucleotide sequence ID" value="NZ_JASMWN010000004.1"/>
</dbReference>
<keyword evidence="1" id="KW-0238">DNA-binding</keyword>
<dbReference type="SUPFAM" id="SSF46955">
    <property type="entry name" value="Putative DNA-binding domain"/>
    <property type="match status" value="1"/>
</dbReference>
<dbReference type="Pfam" id="PF13411">
    <property type="entry name" value="MerR_1"/>
    <property type="match status" value="1"/>
</dbReference>
<name>A0ABU3VCB5_9RHOB</name>
<dbReference type="InterPro" id="IPR009061">
    <property type="entry name" value="DNA-bd_dom_put_sf"/>
</dbReference>
<dbReference type="SMART" id="SM00422">
    <property type="entry name" value="HTH_MERR"/>
    <property type="match status" value="1"/>
</dbReference>
<sequence>MTKSPDAFRTISEVADWLGIQAHVLRFWESKFSQVKPVKRAGGRRYYRPADMQLLGGIKQLLYEDGLTIKGVQKILREQGVNHVSALSAPLTESAADDGAAMQHREDQVSEAPVTTADQPVSPAEVANEVVPTVSPEPEIAPDDDGANDQEQLPLPAFTHRQAVEQAAPTAATTAANEDPVETPAEVTAPATPTEAPARPAEPAALVVDAPDPPDEDEIPYKPGLLVDLVKFGSLRAEQVSAAKPLVRALDEWLEKVSGAA</sequence>
<evidence type="ECO:0000256" key="2">
    <source>
        <dbReference type="SAM" id="MobiDB-lite"/>
    </source>
</evidence>
<dbReference type="CDD" id="cd04765">
    <property type="entry name" value="HTH_MlrA-like_sg2"/>
    <property type="match status" value="1"/>
</dbReference>
<evidence type="ECO:0000259" key="3">
    <source>
        <dbReference type="PROSITE" id="PS50937"/>
    </source>
</evidence>
<reference evidence="5" key="1">
    <citation type="submission" date="2023-05" db="EMBL/GenBank/DDBJ databases">
        <title>Sedimentitalea sp. nov. JM2-8.</title>
        <authorList>
            <person name="Huang J."/>
        </authorList>
    </citation>
    <scope>NUCLEOTIDE SEQUENCE [LARGE SCALE GENOMIC DNA]</scope>
    <source>
        <strain evidence="5">KHS03</strain>
    </source>
</reference>
<evidence type="ECO:0000313" key="4">
    <source>
        <dbReference type="EMBL" id="MDU9003813.1"/>
    </source>
</evidence>
<protein>
    <submittedName>
        <fullName evidence="4">MerR family transcriptional regulator</fullName>
    </submittedName>
</protein>
<feature type="region of interest" description="Disordered" evidence="2">
    <location>
        <begin position="166"/>
        <end position="220"/>
    </location>
</feature>
<proteinExistence type="predicted"/>
<dbReference type="PANTHER" id="PTHR30204:SF15">
    <property type="entry name" value="BLL5018 PROTEIN"/>
    <property type="match status" value="1"/>
</dbReference>
<dbReference type="PROSITE" id="PS50937">
    <property type="entry name" value="HTH_MERR_2"/>
    <property type="match status" value="1"/>
</dbReference>
<evidence type="ECO:0000256" key="1">
    <source>
        <dbReference type="ARBA" id="ARBA00023125"/>
    </source>
</evidence>
<dbReference type="EMBL" id="JASMWN010000004">
    <property type="protein sequence ID" value="MDU9003813.1"/>
    <property type="molecule type" value="Genomic_DNA"/>
</dbReference>
<gene>
    <name evidence="4" type="ORF">QO231_08090</name>
</gene>
<feature type="compositionally biased region" description="Low complexity" evidence="2">
    <location>
        <begin position="167"/>
        <end position="210"/>
    </location>
</feature>
<feature type="region of interest" description="Disordered" evidence="2">
    <location>
        <begin position="95"/>
        <end position="152"/>
    </location>
</feature>
<comment type="caution">
    <text evidence="4">The sequence shown here is derived from an EMBL/GenBank/DDBJ whole genome shotgun (WGS) entry which is preliminary data.</text>
</comment>
<dbReference type="Proteomes" id="UP001255416">
    <property type="component" value="Unassembled WGS sequence"/>
</dbReference>
<dbReference type="InterPro" id="IPR000551">
    <property type="entry name" value="MerR-type_HTH_dom"/>
</dbReference>